<dbReference type="SMART" id="SM00387">
    <property type="entry name" value="HATPase_c"/>
    <property type="match status" value="1"/>
</dbReference>
<dbReference type="Proteomes" id="UP000198535">
    <property type="component" value="Unassembled WGS sequence"/>
</dbReference>
<feature type="domain" description="Histidine kinase" evidence="2">
    <location>
        <begin position="360"/>
        <end position="553"/>
    </location>
</feature>
<keyword evidence="3" id="KW-0418">Kinase</keyword>
<dbReference type="InterPro" id="IPR004358">
    <property type="entry name" value="Sig_transdc_His_kin-like_C"/>
</dbReference>
<evidence type="ECO:0000259" key="2">
    <source>
        <dbReference type="PROSITE" id="PS50109"/>
    </source>
</evidence>
<gene>
    <name evidence="3" type="ORF">SAMN04488696_2862</name>
</gene>
<dbReference type="CDD" id="cd00075">
    <property type="entry name" value="HATPase"/>
    <property type="match status" value="1"/>
</dbReference>
<dbReference type="GO" id="GO:0000155">
    <property type="term" value="F:phosphorelay sensor kinase activity"/>
    <property type="evidence" value="ECO:0007669"/>
    <property type="project" value="TreeGrafter"/>
</dbReference>
<dbReference type="OrthoDB" id="230688at2157"/>
<sequence>MFYDHYVIAPEFIRREIGSLVEGNTQLQGIKTSFFLPSSDKDNECLIFDAIKEMKCDNDILLLCDASCPPVSVPDDYCGSLKVSRPVDLYNMFAGDRRLQEHKDAGAFITIPGWLESWQHDPDGMLSSMLLDGSFSERYSSILILDTGLYPGMPLIAKRFSEQVGVPFSIMDVGIEHFKLEFDNMVLQWSIEKKQDQLKVCNRKAASYAMSIDFIKTIADLTDEATAIDSICKLFSTMFAPKNVVYYSFHENEIELKYCKSPESEKELIMNLRDSDSNYVVFDKEDGFAIKILAAEDLLGIIEIHGVAFPEYLDEYLSVGYDLAKASGLAISNIRRYHELFRSREEHVKLTETLRTTNRILRHDIANDLQIVLGALDLLEENYDEKFLLMIRKAANKSASLIENMKELDQLSVGVDQLEILNVKELMESIMGKHSVEFNMVGNCAVMGDKALSSVLDNIISNAIVHGDASKIDIVMQNDDTSCKISISDNGVGIPDSVKPKIFDEGYKYGKTGHTGFGLYIAKKTIERYSGSIHVEDNDPVGSTFVIGLKPARIH</sequence>
<name>A0A1I4UT01_9EURY</name>
<organism evidence="3 4">
    <name type="scientific">Methanolobus profundi</name>
    <dbReference type="NCBI Taxonomy" id="487685"/>
    <lineage>
        <taxon>Archaea</taxon>
        <taxon>Methanobacteriati</taxon>
        <taxon>Methanobacteriota</taxon>
        <taxon>Stenosarchaea group</taxon>
        <taxon>Methanomicrobia</taxon>
        <taxon>Methanosarcinales</taxon>
        <taxon>Methanosarcinaceae</taxon>
        <taxon>Methanolobus</taxon>
    </lineage>
</organism>
<dbReference type="STRING" id="487685.SAMN04488696_2862"/>
<dbReference type="Pfam" id="PF02518">
    <property type="entry name" value="HATPase_c"/>
    <property type="match status" value="1"/>
</dbReference>
<dbReference type="PRINTS" id="PR00344">
    <property type="entry name" value="BCTRLSENSOR"/>
</dbReference>
<keyword evidence="1" id="KW-0597">Phosphoprotein</keyword>
<dbReference type="AlphaFoldDB" id="A0A1I4UT01"/>
<dbReference type="Gene3D" id="3.30.565.10">
    <property type="entry name" value="Histidine kinase-like ATPase, C-terminal domain"/>
    <property type="match status" value="1"/>
</dbReference>
<reference evidence="4" key="1">
    <citation type="submission" date="2016-10" db="EMBL/GenBank/DDBJ databases">
        <authorList>
            <person name="Varghese N."/>
            <person name="Submissions S."/>
        </authorList>
    </citation>
    <scope>NUCLEOTIDE SEQUENCE [LARGE SCALE GENOMIC DNA]</scope>
    <source>
        <strain evidence="4">Mob M</strain>
    </source>
</reference>
<keyword evidence="3" id="KW-0808">Transferase</keyword>
<evidence type="ECO:0000256" key="1">
    <source>
        <dbReference type="ARBA" id="ARBA00022553"/>
    </source>
</evidence>
<protein>
    <submittedName>
        <fullName evidence="3">Signal transduction histidine kinase</fullName>
    </submittedName>
</protein>
<keyword evidence="4" id="KW-1185">Reference proteome</keyword>
<accession>A0A1I4UT01</accession>
<dbReference type="InterPro" id="IPR012437">
    <property type="entry name" value="DUF1638"/>
</dbReference>
<dbReference type="SUPFAM" id="SSF55874">
    <property type="entry name" value="ATPase domain of HSP90 chaperone/DNA topoisomerase II/histidine kinase"/>
    <property type="match status" value="1"/>
</dbReference>
<dbReference type="InterPro" id="IPR036890">
    <property type="entry name" value="HATPase_C_sf"/>
</dbReference>
<evidence type="ECO:0000313" key="4">
    <source>
        <dbReference type="Proteomes" id="UP000198535"/>
    </source>
</evidence>
<dbReference type="RefSeq" id="WP_177188098.1">
    <property type="nucleotide sequence ID" value="NZ_FOUJ01000008.1"/>
</dbReference>
<proteinExistence type="predicted"/>
<dbReference type="PROSITE" id="PS50109">
    <property type="entry name" value="HIS_KIN"/>
    <property type="match status" value="1"/>
</dbReference>
<evidence type="ECO:0000313" key="3">
    <source>
        <dbReference type="EMBL" id="SFM92094.1"/>
    </source>
</evidence>
<dbReference type="PANTHER" id="PTHR43547">
    <property type="entry name" value="TWO-COMPONENT HISTIDINE KINASE"/>
    <property type="match status" value="1"/>
</dbReference>
<dbReference type="EMBL" id="FOUJ01000008">
    <property type="protein sequence ID" value="SFM92094.1"/>
    <property type="molecule type" value="Genomic_DNA"/>
</dbReference>
<dbReference type="PANTHER" id="PTHR43547:SF2">
    <property type="entry name" value="HYBRID SIGNAL TRANSDUCTION HISTIDINE KINASE C"/>
    <property type="match status" value="1"/>
</dbReference>
<dbReference type="Pfam" id="PF07796">
    <property type="entry name" value="DUF1638"/>
    <property type="match status" value="1"/>
</dbReference>
<dbReference type="InterPro" id="IPR005467">
    <property type="entry name" value="His_kinase_dom"/>
</dbReference>
<dbReference type="InterPro" id="IPR003594">
    <property type="entry name" value="HATPase_dom"/>
</dbReference>